<accession>A0A542XAH8</accession>
<reference evidence="6 7" key="1">
    <citation type="submission" date="2019-06" db="EMBL/GenBank/DDBJ databases">
        <title>Sequencing the genomes of 1000 actinobacteria strains.</title>
        <authorList>
            <person name="Klenk H.-P."/>
        </authorList>
    </citation>
    <scope>NUCLEOTIDE SEQUENCE [LARGE SCALE GENOMIC DNA]</scope>
    <source>
        <strain evidence="6 7">DSM 24617</strain>
    </source>
</reference>
<keyword evidence="2" id="KW-0808">Transferase</keyword>
<evidence type="ECO:0000259" key="5">
    <source>
        <dbReference type="PROSITE" id="PS50305"/>
    </source>
</evidence>
<dbReference type="PANTHER" id="PTHR11085">
    <property type="entry name" value="NAD-DEPENDENT PROTEIN DEACYLASE SIRTUIN-5, MITOCHONDRIAL-RELATED"/>
    <property type="match status" value="1"/>
</dbReference>
<feature type="binding site" evidence="4">
    <location>
        <position position="188"/>
    </location>
    <ligand>
        <name>Zn(2+)</name>
        <dbReference type="ChEBI" id="CHEBI:29105"/>
    </ligand>
</feature>
<keyword evidence="4" id="KW-0479">Metal-binding</keyword>
<dbReference type="Pfam" id="PF02146">
    <property type="entry name" value="SIR2"/>
    <property type="match status" value="1"/>
</dbReference>
<feature type="binding site" evidence="4">
    <location>
        <position position="191"/>
    </location>
    <ligand>
        <name>Zn(2+)</name>
        <dbReference type="ChEBI" id="CHEBI:29105"/>
    </ligand>
</feature>
<dbReference type="EC" id="2.3.1.286" evidence="1"/>
<keyword evidence="4" id="KW-0862">Zinc</keyword>
<dbReference type="GO" id="GO:0046872">
    <property type="term" value="F:metal ion binding"/>
    <property type="evidence" value="ECO:0007669"/>
    <property type="project" value="UniProtKB-KW"/>
</dbReference>
<evidence type="ECO:0000313" key="6">
    <source>
        <dbReference type="EMBL" id="TQL32746.1"/>
    </source>
</evidence>
<evidence type="ECO:0000313" key="7">
    <source>
        <dbReference type="Proteomes" id="UP000318336"/>
    </source>
</evidence>
<dbReference type="PROSITE" id="PS50305">
    <property type="entry name" value="SIRTUIN"/>
    <property type="match status" value="1"/>
</dbReference>
<dbReference type="Proteomes" id="UP000318336">
    <property type="component" value="Unassembled WGS sequence"/>
</dbReference>
<evidence type="ECO:0000256" key="2">
    <source>
        <dbReference type="ARBA" id="ARBA00022679"/>
    </source>
</evidence>
<protein>
    <recommendedName>
        <fullName evidence="1">protein acetyllysine N-acetyltransferase</fullName>
        <ecNumber evidence="1">2.3.1.286</ecNumber>
    </recommendedName>
</protein>
<comment type="caution">
    <text evidence="6">The sequence shown here is derived from an EMBL/GenBank/DDBJ whole genome shotgun (WGS) entry which is preliminary data.</text>
</comment>
<dbReference type="InterPro" id="IPR026591">
    <property type="entry name" value="Sirtuin_cat_small_dom_sf"/>
</dbReference>
<feature type="binding site" evidence="4">
    <location>
        <position position="139"/>
    </location>
    <ligand>
        <name>Zn(2+)</name>
        <dbReference type="ChEBI" id="CHEBI:29105"/>
    </ligand>
</feature>
<feature type="domain" description="Deacetylase sirtuin-type" evidence="5">
    <location>
        <begin position="9"/>
        <end position="286"/>
    </location>
</feature>
<name>A0A542XAH8_9MICO</name>
<sequence length="286" mass="30708">MLTSTTPDPALAPGLWDELVRLVRGGDVCVLTGAGISTESGIPAYRGADGERRVTPMTVSELLRSPAARQRYWARAYTGWPRFAAAEPNDGHRAVARLQDLGLVGAVITQNVDGLHQQAGARDVTELHGSLSFVVCADCGERYAREVVDEWLAGANPHFDREISGQVRPDGDVVLTDEQVAGFRIAACVVCRSDRLKPDVVMFGESVVRPVVDACFEAVDRSRALLVLGSSLMVMSGYRFARHAAREGIPVAAITHGVTRADDLIDVKVDAPLGPTLRRLVEAVAA</sequence>
<dbReference type="InterPro" id="IPR050134">
    <property type="entry name" value="NAD-dep_sirtuin_deacylases"/>
</dbReference>
<keyword evidence="7" id="KW-1185">Reference proteome</keyword>
<feature type="binding site" evidence="4">
    <location>
        <position position="136"/>
    </location>
    <ligand>
        <name>Zn(2+)</name>
        <dbReference type="ChEBI" id="CHEBI:29105"/>
    </ligand>
</feature>
<dbReference type="PANTHER" id="PTHR11085:SF10">
    <property type="entry name" value="NAD-DEPENDENT PROTEIN DEACYLASE SIRTUIN-5, MITOCHONDRIAL-RELATED"/>
    <property type="match status" value="1"/>
</dbReference>
<dbReference type="InterPro" id="IPR029035">
    <property type="entry name" value="DHS-like_NAD/FAD-binding_dom"/>
</dbReference>
<dbReference type="Gene3D" id="3.30.1600.10">
    <property type="entry name" value="SIR2/SIRT2 'Small Domain"/>
    <property type="match status" value="1"/>
</dbReference>
<organism evidence="6 7">
    <name type="scientific">Barrientosiimonas humi</name>
    <dbReference type="NCBI Taxonomy" id="999931"/>
    <lineage>
        <taxon>Bacteria</taxon>
        <taxon>Bacillati</taxon>
        <taxon>Actinomycetota</taxon>
        <taxon>Actinomycetes</taxon>
        <taxon>Micrococcales</taxon>
        <taxon>Dermacoccaceae</taxon>
        <taxon>Barrientosiimonas</taxon>
    </lineage>
</organism>
<dbReference type="Gene3D" id="3.40.50.1220">
    <property type="entry name" value="TPP-binding domain"/>
    <property type="match status" value="1"/>
</dbReference>
<keyword evidence="3" id="KW-0520">NAD</keyword>
<dbReference type="RefSeq" id="WP_236022263.1">
    <property type="nucleotide sequence ID" value="NZ_CAJTBP010000001.1"/>
</dbReference>
<dbReference type="InterPro" id="IPR026590">
    <property type="entry name" value="Ssirtuin_cat_dom"/>
</dbReference>
<dbReference type="AlphaFoldDB" id="A0A542XAH8"/>
<proteinExistence type="predicted"/>
<dbReference type="EMBL" id="VFOK01000001">
    <property type="protein sequence ID" value="TQL32746.1"/>
    <property type="molecule type" value="Genomic_DNA"/>
</dbReference>
<evidence type="ECO:0000256" key="4">
    <source>
        <dbReference type="PROSITE-ProRule" id="PRU00236"/>
    </source>
</evidence>
<dbReference type="SUPFAM" id="SSF52467">
    <property type="entry name" value="DHS-like NAD/FAD-binding domain"/>
    <property type="match status" value="1"/>
</dbReference>
<dbReference type="InterPro" id="IPR003000">
    <property type="entry name" value="Sirtuin"/>
</dbReference>
<gene>
    <name evidence="6" type="ORF">FB554_0878</name>
</gene>
<evidence type="ECO:0000256" key="3">
    <source>
        <dbReference type="ARBA" id="ARBA00023027"/>
    </source>
</evidence>
<evidence type="ECO:0000256" key="1">
    <source>
        <dbReference type="ARBA" id="ARBA00012928"/>
    </source>
</evidence>
<dbReference type="GO" id="GO:0017136">
    <property type="term" value="F:histone deacetylase activity, NAD-dependent"/>
    <property type="evidence" value="ECO:0007669"/>
    <property type="project" value="TreeGrafter"/>
</dbReference>
<feature type="active site" description="Proton acceptor" evidence="4">
    <location>
        <position position="128"/>
    </location>
</feature>
<dbReference type="GO" id="GO:0070403">
    <property type="term" value="F:NAD+ binding"/>
    <property type="evidence" value="ECO:0007669"/>
    <property type="project" value="InterPro"/>
</dbReference>
<dbReference type="NCBIfam" id="NF003738">
    <property type="entry name" value="PRK05333.1"/>
    <property type="match status" value="1"/>
</dbReference>